<evidence type="ECO:0000313" key="1">
    <source>
        <dbReference type="EMBL" id="NMH26473.1"/>
    </source>
</evidence>
<keyword evidence="2" id="KW-1185">Reference proteome</keyword>
<dbReference type="RefSeq" id="WP_169525330.1">
    <property type="nucleotide sequence ID" value="NZ_JAAMPU010000074.1"/>
</dbReference>
<dbReference type="Proteomes" id="UP000712080">
    <property type="component" value="Unassembled WGS sequence"/>
</dbReference>
<dbReference type="EMBL" id="JAAMPU010000074">
    <property type="protein sequence ID" value="NMH26473.1"/>
    <property type="molecule type" value="Genomic_DNA"/>
</dbReference>
<organism evidence="1 2">
    <name type="scientific">Flavobacterium silvaticum</name>
    <dbReference type="NCBI Taxonomy" id="1852020"/>
    <lineage>
        <taxon>Bacteria</taxon>
        <taxon>Pseudomonadati</taxon>
        <taxon>Bacteroidota</taxon>
        <taxon>Flavobacteriia</taxon>
        <taxon>Flavobacteriales</taxon>
        <taxon>Flavobacteriaceae</taxon>
        <taxon>Flavobacterium</taxon>
    </lineage>
</organism>
<proteinExistence type="predicted"/>
<gene>
    <name evidence="1" type="ORF">G6047_00360</name>
</gene>
<name>A0A972JGV9_9FLAO</name>
<accession>A0A972JGV9</accession>
<dbReference type="AlphaFoldDB" id="A0A972JGV9"/>
<reference evidence="1" key="1">
    <citation type="submission" date="2020-02" db="EMBL/GenBank/DDBJ databases">
        <title>Flavobacterium sp. genome.</title>
        <authorList>
            <person name="Jung H.S."/>
            <person name="Baek J.H."/>
            <person name="Jeon C.O."/>
        </authorList>
    </citation>
    <scope>NUCLEOTIDE SEQUENCE</scope>
    <source>
        <strain evidence="1">SE-s28</strain>
    </source>
</reference>
<protein>
    <submittedName>
        <fullName evidence="1">Uncharacterized protein</fullName>
    </submittedName>
</protein>
<evidence type="ECO:0000313" key="2">
    <source>
        <dbReference type="Proteomes" id="UP000712080"/>
    </source>
</evidence>
<sequence>MHPIKSTAEILALKTLNKTVDQKWIDWSIKMLEAGFYSENLLFLAGENENTNQFELQQITDKALAELKLDYSNKELIVKNYACFVVNEVLTGNRKVEVILDMLERLCIELGYPQYLFEFYELSQAYRDIAIYGDQHILPNATNENIEQIVIDYFKNFSNNCEATIA</sequence>
<comment type="caution">
    <text evidence="1">The sequence shown here is derived from an EMBL/GenBank/DDBJ whole genome shotgun (WGS) entry which is preliminary data.</text>
</comment>